<dbReference type="InterPro" id="IPR003444">
    <property type="entry name" value="MraZ"/>
</dbReference>
<comment type="similarity">
    <text evidence="7">Belongs to the MraZ family.</text>
</comment>
<dbReference type="Gene3D" id="3.40.1550.20">
    <property type="entry name" value="Transcriptional regulator MraZ domain"/>
    <property type="match status" value="1"/>
</dbReference>
<dbReference type="InterPro" id="IPR020603">
    <property type="entry name" value="MraZ_dom"/>
</dbReference>
<dbReference type="InterPro" id="IPR035642">
    <property type="entry name" value="MraZ_N"/>
</dbReference>
<dbReference type="InterPro" id="IPR037914">
    <property type="entry name" value="SpoVT-AbrB_sf"/>
</dbReference>
<comment type="subunit">
    <text evidence="7">Forms oligomers.</text>
</comment>
<name>A0A2H0RG04_9BACT</name>
<feature type="domain" description="SpoVT-AbrB" evidence="8">
    <location>
        <begin position="5"/>
        <end position="47"/>
    </location>
</feature>
<evidence type="ECO:0000256" key="1">
    <source>
        <dbReference type="ARBA" id="ARBA00013860"/>
    </source>
</evidence>
<dbReference type="InterPro" id="IPR007159">
    <property type="entry name" value="SpoVT-AbrB_dom"/>
</dbReference>
<dbReference type="EMBL" id="PCYJ01000018">
    <property type="protein sequence ID" value="PIR45491.1"/>
    <property type="molecule type" value="Genomic_DNA"/>
</dbReference>
<dbReference type="InterPro" id="IPR038619">
    <property type="entry name" value="MraZ_sf"/>
</dbReference>
<dbReference type="GO" id="GO:0003700">
    <property type="term" value="F:DNA-binding transcription factor activity"/>
    <property type="evidence" value="ECO:0007669"/>
    <property type="project" value="UniProtKB-UniRule"/>
</dbReference>
<sequence>MLIGEFRHSIDDKKRVAVPRAFRQELGKKVVVTRGLDNCLFLYPKAEWQKMSEKLASLPMGQANSRGFSRFVFGGASEAEIDSLGRVLIPDFLKKFAGLATKVVLAGVNNRVEIWDEYRWDEHTKAIEREADRLAEKLGEIGIF</sequence>
<keyword evidence="3" id="KW-0677">Repeat</keyword>
<dbReference type="PANTHER" id="PTHR34701:SF1">
    <property type="entry name" value="TRANSCRIPTIONAL REGULATOR MRAZ"/>
    <property type="match status" value="1"/>
</dbReference>
<dbReference type="PROSITE" id="PS51740">
    <property type="entry name" value="SPOVT_ABRB"/>
    <property type="match status" value="2"/>
</dbReference>
<dbReference type="AlphaFoldDB" id="A0A2H0RG04"/>
<dbReference type="PANTHER" id="PTHR34701">
    <property type="entry name" value="TRANSCRIPTIONAL REGULATOR MRAZ"/>
    <property type="match status" value="1"/>
</dbReference>
<protein>
    <recommendedName>
        <fullName evidence="1 7">Transcriptional regulator MraZ</fullName>
    </recommendedName>
</protein>
<dbReference type="GO" id="GO:2000143">
    <property type="term" value="P:negative regulation of DNA-templated transcription initiation"/>
    <property type="evidence" value="ECO:0007669"/>
    <property type="project" value="TreeGrafter"/>
</dbReference>
<evidence type="ECO:0000256" key="5">
    <source>
        <dbReference type="ARBA" id="ARBA00023125"/>
    </source>
</evidence>
<gene>
    <name evidence="7 9" type="primary">mraZ</name>
    <name evidence="9" type="ORF">COV09_01135</name>
</gene>
<dbReference type="NCBIfam" id="TIGR00242">
    <property type="entry name" value="division/cell wall cluster transcriptional repressor MraZ"/>
    <property type="match status" value="1"/>
</dbReference>
<evidence type="ECO:0000313" key="10">
    <source>
        <dbReference type="Proteomes" id="UP000230906"/>
    </source>
</evidence>
<keyword evidence="4 7" id="KW-0805">Transcription regulation</keyword>
<accession>A0A2H0RG04</accession>
<keyword evidence="5 7" id="KW-0238">DNA-binding</keyword>
<dbReference type="GO" id="GO:0000976">
    <property type="term" value="F:transcription cis-regulatory region binding"/>
    <property type="evidence" value="ECO:0007669"/>
    <property type="project" value="TreeGrafter"/>
</dbReference>
<dbReference type="SUPFAM" id="SSF89447">
    <property type="entry name" value="AbrB/MazE/MraZ-like"/>
    <property type="match status" value="1"/>
</dbReference>
<evidence type="ECO:0000259" key="8">
    <source>
        <dbReference type="PROSITE" id="PS51740"/>
    </source>
</evidence>
<dbReference type="CDD" id="cd16320">
    <property type="entry name" value="MraZ_N"/>
    <property type="match status" value="1"/>
</dbReference>
<evidence type="ECO:0000313" key="9">
    <source>
        <dbReference type="EMBL" id="PIR45491.1"/>
    </source>
</evidence>
<organism evidence="9 10">
    <name type="scientific">Candidatus Vogelbacteria bacterium CG10_big_fil_rev_8_21_14_0_10_50_13</name>
    <dbReference type="NCBI Taxonomy" id="1975044"/>
    <lineage>
        <taxon>Bacteria</taxon>
        <taxon>Candidatus Vogeliibacteriota</taxon>
    </lineage>
</organism>
<dbReference type="GO" id="GO:0005737">
    <property type="term" value="C:cytoplasm"/>
    <property type="evidence" value="ECO:0007669"/>
    <property type="project" value="UniProtKB-UniRule"/>
</dbReference>
<comment type="caution">
    <text evidence="9">The sequence shown here is derived from an EMBL/GenBank/DDBJ whole genome shotgun (WGS) entry which is preliminary data.</text>
</comment>
<evidence type="ECO:0000256" key="4">
    <source>
        <dbReference type="ARBA" id="ARBA00023015"/>
    </source>
</evidence>
<dbReference type="CDD" id="cd16321">
    <property type="entry name" value="MraZ_C"/>
    <property type="match status" value="1"/>
</dbReference>
<evidence type="ECO:0000256" key="3">
    <source>
        <dbReference type="ARBA" id="ARBA00022737"/>
    </source>
</evidence>
<reference evidence="9 10" key="1">
    <citation type="submission" date="2017-09" db="EMBL/GenBank/DDBJ databases">
        <title>Depth-based differentiation of microbial function through sediment-hosted aquifers and enrichment of novel symbionts in the deep terrestrial subsurface.</title>
        <authorList>
            <person name="Probst A.J."/>
            <person name="Ladd B."/>
            <person name="Jarett J.K."/>
            <person name="Geller-Mcgrath D.E."/>
            <person name="Sieber C.M."/>
            <person name="Emerson J.B."/>
            <person name="Anantharaman K."/>
            <person name="Thomas B.C."/>
            <person name="Malmstrom R."/>
            <person name="Stieglmeier M."/>
            <person name="Klingl A."/>
            <person name="Woyke T."/>
            <person name="Ryan C.M."/>
            <person name="Banfield J.F."/>
        </authorList>
    </citation>
    <scope>NUCLEOTIDE SEQUENCE [LARGE SCALE GENOMIC DNA]</scope>
    <source>
        <strain evidence="9">CG10_big_fil_rev_8_21_14_0_10_50_13</strain>
    </source>
</reference>
<dbReference type="Proteomes" id="UP000230906">
    <property type="component" value="Unassembled WGS sequence"/>
</dbReference>
<comment type="subcellular location">
    <subcellularLocation>
        <location evidence="7">Cytoplasm</location>
        <location evidence="7">Nucleoid</location>
    </subcellularLocation>
</comment>
<evidence type="ECO:0000256" key="6">
    <source>
        <dbReference type="ARBA" id="ARBA00023163"/>
    </source>
</evidence>
<evidence type="ECO:0000256" key="7">
    <source>
        <dbReference type="HAMAP-Rule" id="MF_01008"/>
    </source>
</evidence>
<dbReference type="GO" id="GO:0009295">
    <property type="term" value="C:nucleoid"/>
    <property type="evidence" value="ECO:0007669"/>
    <property type="project" value="UniProtKB-SubCell"/>
</dbReference>
<keyword evidence="6 7" id="KW-0804">Transcription</keyword>
<proteinExistence type="inferred from homology"/>
<feature type="domain" description="SpoVT-AbrB" evidence="8">
    <location>
        <begin position="76"/>
        <end position="119"/>
    </location>
</feature>
<dbReference type="HAMAP" id="MF_01008">
    <property type="entry name" value="MraZ"/>
    <property type="match status" value="1"/>
</dbReference>
<dbReference type="InterPro" id="IPR035644">
    <property type="entry name" value="MraZ_C"/>
</dbReference>
<dbReference type="Pfam" id="PF02381">
    <property type="entry name" value="MraZ"/>
    <property type="match status" value="2"/>
</dbReference>
<keyword evidence="2 7" id="KW-0963">Cytoplasm</keyword>
<evidence type="ECO:0000256" key="2">
    <source>
        <dbReference type="ARBA" id="ARBA00022490"/>
    </source>
</evidence>